<keyword evidence="3" id="KW-1185">Reference proteome</keyword>
<feature type="transmembrane region" description="Helical" evidence="1">
    <location>
        <begin position="169"/>
        <end position="189"/>
    </location>
</feature>
<keyword evidence="1" id="KW-1133">Transmembrane helix</keyword>
<protein>
    <recommendedName>
        <fullName evidence="4">DUF4129 domain-containing protein</fullName>
    </recommendedName>
</protein>
<accession>A0A558AV82</accession>
<comment type="caution">
    <text evidence="2">The sequence shown here is derived from an EMBL/GenBank/DDBJ whole genome shotgun (WGS) entry which is preliminary data.</text>
</comment>
<evidence type="ECO:0000313" key="3">
    <source>
        <dbReference type="Proteomes" id="UP000315103"/>
    </source>
</evidence>
<feature type="transmembrane region" description="Helical" evidence="1">
    <location>
        <begin position="259"/>
        <end position="276"/>
    </location>
</feature>
<dbReference type="AlphaFoldDB" id="A0A558AV82"/>
<keyword evidence="1" id="KW-0472">Membrane</keyword>
<evidence type="ECO:0000256" key="1">
    <source>
        <dbReference type="SAM" id="Phobius"/>
    </source>
</evidence>
<evidence type="ECO:0000313" key="2">
    <source>
        <dbReference type="EMBL" id="TVT28174.1"/>
    </source>
</evidence>
<keyword evidence="1" id="KW-0812">Transmembrane</keyword>
<feature type="transmembrane region" description="Helical" evidence="1">
    <location>
        <begin position="40"/>
        <end position="60"/>
    </location>
</feature>
<evidence type="ECO:0008006" key="4">
    <source>
        <dbReference type="Google" id="ProtNLM"/>
    </source>
</evidence>
<proteinExistence type="predicted"/>
<feature type="transmembrane region" description="Helical" evidence="1">
    <location>
        <begin position="66"/>
        <end position="93"/>
    </location>
</feature>
<dbReference type="OrthoDB" id="2352496at2"/>
<feature type="transmembrane region" description="Helical" evidence="1">
    <location>
        <begin position="137"/>
        <end position="157"/>
    </location>
</feature>
<dbReference type="EMBL" id="VMSJ01000002">
    <property type="protein sequence ID" value="TVT28174.1"/>
    <property type="molecule type" value="Genomic_DNA"/>
</dbReference>
<dbReference type="RefSeq" id="WP_145287866.1">
    <property type="nucleotide sequence ID" value="NZ_VMSJ01000002.1"/>
</dbReference>
<feature type="transmembrane region" description="Helical" evidence="1">
    <location>
        <begin position="6"/>
        <end position="28"/>
    </location>
</feature>
<organism evidence="2 3">
    <name type="scientific">Salinicoccus cyprini</name>
    <dbReference type="NCBI Taxonomy" id="2493691"/>
    <lineage>
        <taxon>Bacteria</taxon>
        <taxon>Bacillati</taxon>
        <taxon>Bacillota</taxon>
        <taxon>Bacilli</taxon>
        <taxon>Bacillales</taxon>
        <taxon>Staphylococcaceae</taxon>
        <taxon>Salinicoccus</taxon>
    </lineage>
</organism>
<feature type="transmembrane region" description="Helical" evidence="1">
    <location>
        <begin position="195"/>
        <end position="215"/>
    </location>
</feature>
<reference evidence="2 3" key="1">
    <citation type="submission" date="2019-07" db="EMBL/GenBank/DDBJ databases">
        <title>Salinicoccus cyprini sp. nov., isolated from gastro-intestinal tract of mirror carp, Cyprinus carpio var. specularis, collected from Gobind Sagar Reservoir, Himachal Pradesh, India.</title>
        <authorList>
            <person name="Talwar C."/>
            <person name="Singh A.K."/>
            <person name="Lal R."/>
            <person name="Negi R.K."/>
        </authorList>
    </citation>
    <scope>NUCLEOTIDE SEQUENCE [LARGE SCALE GENOMIC DNA]</scope>
    <source>
        <strain evidence="2 3">CT19</strain>
    </source>
</reference>
<sequence>MSQSKYYFSFFHAYATNMFLLYFVVLFINTHNGKTPSTLSFILLVIAILLCGWCVVHYFSLRYIYILLPIILAAALMLDFHWLSALLVSYLPILRMEYLYDDLEATMADLSIIITFLLLIAVSVFQTEATSEYMTLYHILLITQILFHFVGRIIYLLFDNAYSWRRRSIIFLTCFSVFITLGVALSFAYRYAVFAAQYIVFLLLSVTVFILRPFFSFLETVELEMPDLPDSETTEQQGEEQTEIIQEESLSSNYPFDSILMILLVLLLGAGLYYYYRKRSQPSEQHKAAGNNSRFNTVDTIRKEKSRKAEVPHNKVRKLYFEFERWLASKGMGRYRNETIDEWIGRCQLQDIIESSTLETYRRTRYMSKEVPNDEYKVYRQTIEKMKKEIINDIKKRR</sequence>
<name>A0A558AV82_9STAP</name>
<feature type="transmembrane region" description="Helical" evidence="1">
    <location>
        <begin position="105"/>
        <end position="125"/>
    </location>
</feature>
<dbReference type="Proteomes" id="UP000315103">
    <property type="component" value="Unassembled WGS sequence"/>
</dbReference>
<gene>
    <name evidence="2" type="ORF">FO441_07110</name>
</gene>